<dbReference type="RefSeq" id="WP_137245885.1">
    <property type="nucleotide sequence ID" value="NZ_SZQA01000003.1"/>
</dbReference>
<evidence type="ECO:0000259" key="1">
    <source>
        <dbReference type="Pfam" id="PF18029"/>
    </source>
</evidence>
<comment type="caution">
    <text evidence="2">The sequence shown here is derived from an EMBL/GenBank/DDBJ whole genome shotgun (WGS) entry which is preliminary data.</text>
</comment>
<dbReference type="InterPro" id="IPR041581">
    <property type="entry name" value="Glyoxalase_6"/>
</dbReference>
<dbReference type="PANTHER" id="PTHR35908:SF1">
    <property type="entry name" value="CONSERVED PROTEIN"/>
    <property type="match status" value="1"/>
</dbReference>
<reference evidence="2 3" key="1">
    <citation type="submission" date="2019-04" db="EMBL/GenBank/DDBJ databases">
        <title>Herbidospora sp. NEAU-GS14.nov., a novel actinomycete isolated from soil.</title>
        <authorList>
            <person name="Han L."/>
        </authorList>
    </citation>
    <scope>NUCLEOTIDE SEQUENCE [LARGE SCALE GENOMIC DNA]</scope>
    <source>
        <strain evidence="2 3">NEAU-GS14</strain>
    </source>
</reference>
<sequence length="120" mass="13064">MLTGWWGVVLDAPDSRKLARFYADLLGWELINDGEAVHPGEGTSYIAFQTSSDYEPPAWPNAAGKQQMMLHVDVGVTGLDEEVARAVELGATVADFQPQDDVRVMLDPAGHPFCLYLDAG</sequence>
<evidence type="ECO:0000313" key="3">
    <source>
        <dbReference type="Proteomes" id="UP000308705"/>
    </source>
</evidence>
<feature type="domain" description="Glyoxalase-like" evidence="1">
    <location>
        <begin position="8"/>
        <end position="115"/>
    </location>
</feature>
<organism evidence="2 3">
    <name type="scientific">Herbidospora galbida</name>
    <dbReference type="NCBI Taxonomy" id="2575442"/>
    <lineage>
        <taxon>Bacteria</taxon>
        <taxon>Bacillati</taxon>
        <taxon>Actinomycetota</taxon>
        <taxon>Actinomycetes</taxon>
        <taxon>Streptosporangiales</taxon>
        <taxon>Streptosporangiaceae</taxon>
        <taxon>Herbidospora</taxon>
    </lineage>
</organism>
<keyword evidence="3" id="KW-1185">Reference proteome</keyword>
<dbReference type="OrthoDB" id="1645442at2"/>
<accession>A0A4U3MNY7</accession>
<proteinExistence type="predicted"/>
<dbReference type="CDD" id="cd06587">
    <property type="entry name" value="VOC"/>
    <property type="match status" value="1"/>
</dbReference>
<dbReference type="Proteomes" id="UP000308705">
    <property type="component" value="Unassembled WGS sequence"/>
</dbReference>
<dbReference type="AlphaFoldDB" id="A0A4U3MNY7"/>
<dbReference type="PANTHER" id="PTHR35908">
    <property type="entry name" value="HYPOTHETICAL FUSION PROTEIN"/>
    <property type="match status" value="1"/>
</dbReference>
<dbReference type="SUPFAM" id="SSF54593">
    <property type="entry name" value="Glyoxalase/Bleomycin resistance protein/Dihydroxybiphenyl dioxygenase"/>
    <property type="match status" value="1"/>
</dbReference>
<evidence type="ECO:0000313" key="2">
    <source>
        <dbReference type="EMBL" id="TKK90412.1"/>
    </source>
</evidence>
<dbReference type="InterPro" id="IPR029068">
    <property type="entry name" value="Glyas_Bleomycin-R_OHBP_Dase"/>
</dbReference>
<dbReference type="Gene3D" id="3.10.180.10">
    <property type="entry name" value="2,3-Dihydroxybiphenyl 1,2-Dioxygenase, domain 1"/>
    <property type="match status" value="1"/>
</dbReference>
<gene>
    <name evidence="2" type="ORF">FDA94_05255</name>
</gene>
<dbReference type="EMBL" id="SZQA01000003">
    <property type="protein sequence ID" value="TKK90412.1"/>
    <property type="molecule type" value="Genomic_DNA"/>
</dbReference>
<name>A0A4U3MNY7_9ACTN</name>
<protein>
    <submittedName>
        <fullName evidence="2">VOC family protein</fullName>
    </submittedName>
</protein>
<dbReference type="Pfam" id="PF18029">
    <property type="entry name" value="Glyoxalase_6"/>
    <property type="match status" value="1"/>
</dbReference>